<evidence type="ECO:0000256" key="3">
    <source>
        <dbReference type="ARBA" id="ARBA00011529"/>
    </source>
</evidence>
<evidence type="ECO:0000256" key="1">
    <source>
        <dbReference type="ARBA" id="ARBA00002841"/>
    </source>
</evidence>
<proteinExistence type="inferred from homology"/>
<keyword evidence="5 7" id="KW-0813">Transport</keyword>
<dbReference type="EMBL" id="CCRH01000003">
    <property type="protein sequence ID" value="CDZ32682.1"/>
    <property type="molecule type" value="Genomic_DNA"/>
</dbReference>
<dbReference type="GO" id="GO:0042301">
    <property type="term" value="F:phosphate ion binding"/>
    <property type="evidence" value="ECO:0007669"/>
    <property type="project" value="InterPro"/>
</dbReference>
<feature type="domain" description="PBP" evidence="8">
    <location>
        <begin position="36"/>
        <end position="308"/>
    </location>
</feature>
<dbReference type="OrthoDB" id="9801510at2"/>
<dbReference type="AlphaFoldDB" id="A0A0T7FCD7"/>
<evidence type="ECO:0000256" key="5">
    <source>
        <dbReference type="ARBA" id="ARBA00022448"/>
    </source>
</evidence>
<dbReference type="Proteomes" id="UP000046176">
    <property type="component" value="Unassembled WGS sequence"/>
</dbReference>
<dbReference type="GO" id="GO:0035435">
    <property type="term" value="P:phosphate ion transmembrane transport"/>
    <property type="evidence" value="ECO:0007669"/>
    <property type="project" value="InterPro"/>
</dbReference>
<dbReference type="Pfam" id="PF12849">
    <property type="entry name" value="PBP_like_2"/>
    <property type="match status" value="1"/>
</dbReference>
<comment type="similarity">
    <text evidence="2 7">Belongs to the PstS family.</text>
</comment>
<keyword evidence="6 7" id="KW-0592">Phosphate transport</keyword>
<organism evidence="9 10">
    <name type="scientific">Neorhizobium galegae bv. officinalis</name>
    <dbReference type="NCBI Taxonomy" id="323656"/>
    <lineage>
        <taxon>Bacteria</taxon>
        <taxon>Pseudomonadati</taxon>
        <taxon>Pseudomonadota</taxon>
        <taxon>Alphaproteobacteria</taxon>
        <taxon>Hyphomicrobiales</taxon>
        <taxon>Rhizobiaceae</taxon>
        <taxon>Rhizobium/Agrobacterium group</taxon>
        <taxon>Neorhizobium</taxon>
    </lineage>
</organism>
<dbReference type="InterPro" id="IPR024370">
    <property type="entry name" value="PBP_domain"/>
</dbReference>
<name>A0A0T7FCD7_NEOGA</name>
<dbReference type="NCBIfam" id="TIGR00975">
    <property type="entry name" value="3a0107s03"/>
    <property type="match status" value="1"/>
</dbReference>
<dbReference type="PANTHER" id="PTHR42996">
    <property type="entry name" value="PHOSPHATE-BINDING PROTEIN PSTS"/>
    <property type="match status" value="1"/>
</dbReference>
<dbReference type="Gene3D" id="3.40.190.10">
    <property type="entry name" value="Periplasmic binding protein-like II"/>
    <property type="match status" value="2"/>
</dbReference>
<evidence type="ECO:0000256" key="2">
    <source>
        <dbReference type="ARBA" id="ARBA00008725"/>
    </source>
</evidence>
<accession>A0A0T7FCD7</accession>
<reference evidence="9 10" key="1">
    <citation type="submission" date="2014-08" db="EMBL/GenBank/DDBJ databases">
        <authorList>
            <person name="Chen Y.-H."/>
        </authorList>
    </citation>
    <scope>NUCLEOTIDE SEQUENCE [LARGE SCALE GENOMIC DNA]</scope>
</reference>
<evidence type="ECO:0000313" key="10">
    <source>
        <dbReference type="Proteomes" id="UP000046176"/>
    </source>
</evidence>
<evidence type="ECO:0000313" key="9">
    <source>
        <dbReference type="EMBL" id="CDZ32682.1"/>
    </source>
</evidence>
<sequence length="361" mass="38658">MERFFRQMRGLSAATAHLCGLIAITLVLCPTVVMADPIRGAGSTFAAPIIARWAENYEKARMDDGDFSSPDWTVDYELVGSLAGLMRLDQPELDFAASDMPVSHEELAKHGRQQFPIVLGSVAVAVNLDGIEKSGINLTGPVLADIYLGKIKSWADPAIKAINPNIALPDLAISAVTRKDGSGTTFIFTEYLSSVSPEWKATHGADTLIKWPVGTSVEGTQDLIRAVQATKGAIAYADFGQVKRANLPYAAIGNKAGKFVKPGPEGVRAAASVASWDEAKDFAVSLTDQPAEGAYPIAGATFAVVSRKIGPHRFGRVQDFFRLAFENGGKDAEALGYVPVTPQMVSQIVKYWLKKDTAASQ</sequence>
<comment type="subunit">
    <text evidence="3 7">The complex is composed of two ATP-binding proteins (PstB), two transmembrane proteins (PstC and PstA) and a solute-binding protein (PstS).</text>
</comment>
<dbReference type="InterPro" id="IPR005673">
    <property type="entry name" value="ABC_phos-bd_PstS"/>
</dbReference>
<evidence type="ECO:0000259" key="8">
    <source>
        <dbReference type="Pfam" id="PF12849"/>
    </source>
</evidence>
<dbReference type="PIRSF" id="PIRSF002756">
    <property type="entry name" value="PstS"/>
    <property type="match status" value="1"/>
</dbReference>
<protein>
    <recommendedName>
        <fullName evidence="4 7">Phosphate-binding protein PstS</fullName>
    </recommendedName>
</protein>
<evidence type="ECO:0000256" key="4">
    <source>
        <dbReference type="ARBA" id="ARBA00021889"/>
    </source>
</evidence>
<gene>
    <name evidence="9" type="primary">pstS</name>
    <name evidence="9" type="ORF">NGAL_HAMBI1145_14530</name>
</gene>
<dbReference type="PANTHER" id="PTHR42996:SF1">
    <property type="entry name" value="PHOSPHATE-BINDING PROTEIN PSTS"/>
    <property type="match status" value="1"/>
</dbReference>
<dbReference type="GO" id="GO:0043190">
    <property type="term" value="C:ATP-binding cassette (ABC) transporter complex"/>
    <property type="evidence" value="ECO:0007669"/>
    <property type="project" value="InterPro"/>
</dbReference>
<evidence type="ECO:0000256" key="6">
    <source>
        <dbReference type="ARBA" id="ARBA00022592"/>
    </source>
</evidence>
<evidence type="ECO:0000256" key="7">
    <source>
        <dbReference type="PIRNR" id="PIRNR002756"/>
    </source>
</evidence>
<dbReference type="InterPro" id="IPR050962">
    <property type="entry name" value="Phosphate-bind_PstS"/>
</dbReference>
<dbReference type="SUPFAM" id="SSF53850">
    <property type="entry name" value="Periplasmic binding protein-like II"/>
    <property type="match status" value="1"/>
</dbReference>
<comment type="function">
    <text evidence="1 7">Part of the ABC transporter complex PstSACB involved in phosphate import.</text>
</comment>
<dbReference type="CDD" id="cd13565">
    <property type="entry name" value="PBP2_PstS"/>
    <property type="match status" value="1"/>
</dbReference>